<proteinExistence type="predicted"/>
<gene>
    <name evidence="1" type="ORF">B0F87_11427</name>
</gene>
<evidence type="ECO:0000313" key="2">
    <source>
        <dbReference type="Proteomes" id="UP000240010"/>
    </source>
</evidence>
<reference evidence="1 2" key="1">
    <citation type="submission" date="2018-02" db="EMBL/GenBank/DDBJ databases">
        <title>Subsurface microbial communities from deep shales in Ohio and West Virginia, USA.</title>
        <authorList>
            <person name="Wrighton K."/>
        </authorList>
    </citation>
    <scope>NUCLEOTIDE SEQUENCE [LARGE SCALE GENOMIC DNA]</scope>
    <source>
        <strain evidence="1 2">OWC-DMM</strain>
    </source>
</reference>
<organism evidence="1 2">
    <name type="scientific">Methylobacter tundripaludum</name>
    <dbReference type="NCBI Taxonomy" id="173365"/>
    <lineage>
        <taxon>Bacteria</taxon>
        <taxon>Pseudomonadati</taxon>
        <taxon>Pseudomonadota</taxon>
        <taxon>Gammaproteobacteria</taxon>
        <taxon>Methylococcales</taxon>
        <taxon>Methylococcaceae</taxon>
        <taxon>Methylobacter</taxon>
    </lineage>
</organism>
<name>A0A2S6H7M2_9GAMM</name>
<protein>
    <submittedName>
        <fullName evidence="1">Uncharacterized protein</fullName>
    </submittedName>
</protein>
<dbReference type="AlphaFoldDB" id="A0A2S6H7M2"/>
<dbReference type="EMBL" id="PTIZ01000014">
    <property type="protein sequence ID" value="PPK73431.1"/>
    <property type="molecule type" value="Genomic_DNA"/>
</dbReference>
<comment type="caution">
    <text evidence="1">The sequence shown here is derived from an EMBL/GenBank/DDBJ whole genome shotgun (WGS) entry which is preliminary data.</text>
</comment>
<accession>A0A2S6H7M2</accession>
<dbReference type="RefSeq" id="WP_104430245.1">
    <property type="nucleotide sequence ID" value="NZ_PTIZ01000014.1"/>
</dbReference>
<evidence type="ECO:0000313" key="1">
    <source>
        <dbReference type="EMBL" id="PPK73431.1"/>
    </source>
</evidence>
<dbReference type="Proteomes" id="UP000240010">
    <property type="component" value="Unassembled WGS sequence"/>
</dbReference>
<sequence>MIALLPIKTAKDLGINLSPHTPDSLRINDSVTLSPAVSNSHLPSNPESLTPDGFLYNLLMTVSSKKQYNTLRQKTDVELRDS</sequence>